<gene>
    <name evidence="1" type="ORF">GCM10011386_39210</name>
</gene>
<comment type="caution">
    <text evidence="1">The sequence shown here is derived from an EMBL/GenBank/DDBJ whole genome shotgun (WGS) entry which is preliminary data.</text>
</comment>
<dbReference type="EMBL" id="BMIK01000019">
    <property type="protein sequence ID" value="GGC43100.1"/>
    <property type="molecule type" value="Genomic_DNA"/>
</dbReference>
<accession>A0ABQ1MMC6</accession>
<sequence>MTNEERFIEKSKLFRLHFGLSEEEIDAFLSNKNLKYKGLELGSRTLTLELAEAYPLIYGIEYCEFKKEDIAIPALEDLPKATQNYIQNKENSGNRVGSKGTKNKASYVTILINDFPIGHKFTNSEIIPSLPSPANKDKSIDWGKGLLKGIVKNTKTSRYYIDKDGKKHREAIYEIVKSVDPLVLDKAKENVGEEWLKGVQKKKRN</sequence>
<organism evidence="1 2">
    <name type="scientific">Parapedobacter defluvii</name>
    <dbReference type="NCBI Taxonomy" id="2045106"/>
    <lineage>
        <taxon>Bacteria</taxon>
        <taxon>Pseudomonadati</taxon>
        <taxon>Bacteroidota</taxon>
        <taxon>Sphingobacteriia</taxon>
        <taxon>Sphingobacteriales</taxon>
        <taxon>Sphingobacteriaceae</taxon>
        <taxon>Parapedobacter</taxon>
    </lineage>
</organism>
<reference evidence="2" key="1">
    <citation type="journal article" date="2019" name="Int. J. Syst. Evol. Microbiol.">
        <title>The Global Catalogue of Microorganisms (GCM) 10K type strain sequencing project: providing services to taxonomists for standard genome sequencing and annotation.</title>
        <authorList>
            <consortium name="The Broad Institute Genomics Platform"/>
            <consortium name="The Broad Institute Genome Sequencing Center for Infectious Disease"/>
            <person name="Wu L."/>
            <person name="Ma J."/>
        </authorList>
    </citation>
    <scope>NUCLEOTIDE SEQUENCE [LARGE SCALE GENOMIC DNA]</scope>
    <source>
        <strain evidence="2">CGMCC 1.15342</strain>
    </source>
</reference>
<dbReference type="RefSeq" id="WP_188753167.1">
    <property type="nucleotide sequence ID" value="NZ_BMIK01000019.1"/>
</dbReference>
<protein>
    <submittedName>
        <fullName evidence="1">Uncharacterized protein</fullName>
    </submittedName>
</protein>
<proteinExistence type="predicted"/>
<dbReference type="Proteomes" id="UP000597338">
    <property type="component" value="Unassembled WGS sequence"/>
</dbReference>
<evidence type="ECO:0000313" key="2">
    <source>
        <dbReference type="Proteomes" id="UP000597338"/>
    </source>
</evidence>
<keyword evidence="2" id="KW-1185">Reference proteome</keyword>
<evidence type="ECO:0000313" key="1">
    <source>
        <dbReference type="EMBL" id="GGC43100.1"/>
    </source>
</evidence>
<name>A0ABQ1MMC6_9SPHI</name>